<feature type="disulfide bond" evidence="11">
    <location>
        <begin position="72"/>
        <end position="327"/>
    </location>
</feature>
<evidence type="ECO:0000256" key="1">
    <source>
        <dbReference type="ARBA" id="ARBA00006089"/>
    </source>
</evidence>
<dbReference type="PRINTS" id="PR00462">
    <property type="entry name" value="LIGNINASE"/>
</dbReference>
<feature type="binding site" evidence="9">
    <location>
        <position position="119"/>
    </location>
    <ligand>
        <name>Ca(2+)</name>
        <dbReference type="ChEBI" id="CHEBI:29108"/>
        <label>1</label>
    </ligand>
</feature>
<dbReference type="InterPro" id="IPR001621">
    <property type="entry name" value="Ligninase"/>
</dbReference>
<evidence type="ECO:0000256" key="2">
    <source>
        <dbReference type="ARBA" id="ARBA00022559"/>
    </source>
</evidence>
<feature type="binding site" evidence="9">
    <location>
        <position position="249"/>
    </location>
    <ligand>
        <name>Ca(2+)</name>
        <dbReference type="ChEBI" id="CHEBI:29108"/>
        <label>2</label>
    </ligand>
</feature>
<dbReference type="EC" id="1.11.1.-" evidence="12"/>
<protein>
    <recommendedName>
        <fullName evidence="12">Peroxidase</fullName>
        <ecNumber evidence="12">1.11.1.-</ecNumber>
    </recommendedName>
</protein>
<comment type="cofactor">
    <cofactor evidence="9 12">
        <name>Ca(2+)</name>
        <dbReference type="ChEBI" id="CHEBI:29108"/>
    </cofactor>
    <text evidence="9 12">Binds 2 calcium ions per subunit.</text>
</comment>
<evidence type="ECO:0000256" key="10">
    <source>
        <dbReference type="PIRSR" id="PIRSR601621-3"/>
    </source>
</evidence>
<dbReference type="OrthoDB" id="2113341at2759"/>
<name>A0A6A5SLW6_9PLEO</name>
<evidence type="ECO:0000256" key="5">
    <source>
        <dbReference type="ARBA" id="ARBA00023002"/>
    </source>
</evidence>
<keyword evidence="3 9" id="KW-0349">Heme</keyword>
<keyword evidence="4 9" id="KW-0479">Metal-binding</keyword>
<reference evidence="14" key="1">
    <citation type="journal article" date="2020" name="Stud. Mycol.">
        <title>101 Dothideomycetes genomes: a test case for predicting lifestyles and emergence of pathogens.</title>
        <authorList>
            <person name="Haridas S."/>
            <person name="Albert R."/>
            <person name="Binder M."/>
            <person name="Bloem J."/>
            <person name="Labutti K."/>
            <person name="Salamov A."/>
            <person name="Andreopoulos B."/>
            <person name="Baker S."/>
            <person name="Barry K."/>
            <person name="Bills G."/>
            <person name="Bluhm B."/>
            <person name="Cannon C."/>
            <person name="Castanera R."/>
            <person name="Culley D."/>
            <person name="Daum C."/>
            <person name="Ezra D."/>
            <person name="Gonzalez J."/>
            <person name="Henrissat B."/>
            <person name="Kuo A."/>
            <person name="Liang C."/>
            <person name="Lipzen A."/>
            <person name="Lutzoni F."/>
            <person name="Magnuson J."/>
            <person name="Mondo S."/>
            <person name="Nolan M."/>
            <person name="Ohm R."/>
            <person name="Pangilinan J."/>
            <person name="Park H.-J."/>
            <person name="Ramirez L."/>
            <person name="Alfaro M."/>
            <person name="Sun H."/>
            <person name="Tritt A."/>
            <person name="Yoshinaga Y."/>
            <person name="Zwiers L.-H."/>
            <person name="Turgeon B."/>
            <person name="Goodwin S."/>
            <person name="Spatafora J."/>
            <person name="Crous P."/>
            <person name="Grigoriev I."/>
        </authorList>
    </citation>
    <scope>NUCLEOTIDE SEQUENCE</scope>
    <source>
        <strain evidence="14">CBS 161.51</strain>
    </source>
</reference>
<dbReference type="AlphaFoldDB" id="A0A6A5SLW6"/>
<dbReference type="Proteomes" id="UP000800038">
    <property type="component" value="Unassembled WGS sequence"/>
</dbReference>
<dbReference type="FunFam" id="1.10.520.10:FF:000021">
    <property type="entry name" value="Peroxidase"/>
    <property type="match status" value="1"/>
</dbReference>
<dbReference type="PROSITE" id="PS00436">
    <property type="entry name" value="PEROXIDASE_2"/>
    <property type="match status" value="1"/>
</dbReference>
<dbReference type="InterPro" id="IPR010255">
    <property type="entry name" value="Haem_peroxidase_sf"/>
</dbReference>
<feature type="active site" description="Proton acceptor" evidence="8">
    <location>
        <position position="106"/>
    </location>
</feature>
<dbReference type="Pfam" id="PF00141">
    <property type="entry name" value="peroxidase"/>
    <property type="match status" value="1"/>
</dbReference>
<feature type="disulfide bond" evidence="11">
    <location>
        <begin position="93"/>
        <end position="174"/>
    </location>
</feature>
<evidence type="ECO:0000256" key="9">
    <source>
        <dbReference type="PIRSR" id="PIRSR601621-2"/>
    </source>
</evidence>
<feature type="binding site" evidence="9">
    <location>
        <position position="254"/>
    </location>
    <ligand>
        <name>Ca(2+)</name>
        <dbReference type="ChEBI" id="CHEBI:29108"/>
        <label>2</label>
    </ligand>
</feature>
<dbReference type="InterPro" id="IPR002016">
    <property type="entry name" value="Haem_peroxidase"/>
</dbReference>
<accession>A0A6A5SLW6</accession>
<sequence>MAEMRRLANRQKRQISKELIGDLKTLADSKLTSIGKDIKAIILDQNSAESSTIDSSIPAGNIGSAACKADMCCHWKWLAYEMTAKFNGTSGRCTKFARQAVRLGFHDAGVWSKDSSYGGADGSILLSNEMSRTDNNGLSAIADQTNKWYTKYNQYGMSMADIIQFGANVATVVCPLGPRIRTFIGRKDNTKAGPTGLLPSEKDSADKLISLFAAKTIDAHDLVALVGAHTTSQQHFVNTAREGDPQDATPGVWDMDFYPQTTNANAPVRVIKFESDINLSKDSRTSGEWAEFSDRNTGQNHWNEDYAKAYTRLSLLGVNNINDLKECTGVIPAARTTFVSEDQVLLDRWLNGEFDQLNDMVDDAIQLTGLVSGTK</sequence>
<dbReference type="Gene3D" id="1.10.420.10">
    <property type="entry name" value="Peroxidase, domain 2"/>
    <property type="match status" value="1"/>
</dbReference>
<comment type="similarity">
    <text evidence="1 12">Belongs to the peroxidase family. Ligninase subfamily.</text>
</comment>
<evidence type="ECO:0000256" key="6">
    <source>
        <dbReference type="ARBA" id="ARBA00023004"/>
    </source>
</evidence>
<dbReference type="GO" id="GO:0000302">
    <property type="term" value="P:response to reactive oxygen species"/>
    <property type="evidence" value="ECO:0007669"/>
    <property type="project" value="TreeGrafter"/>
</dbReference>
<feature type="binding site" description="axial binding residue" evidence="9">
    <location>
        <position position="229"/>
    </location>
    <ligand>
        <name>heme b</name>
        <dbReference type="ChEBI" id="CHEBI:60344"/>
    </ligand>
    <ligandPart>
        <name>Fe</name>
        <dbReference type="ChEBI" id="CHEBI:18248"/>
    </ligandPart>
</feature>
<dbReference type="EMBL" id="ML976063">
    <property type="protein sequence ID" value="KAF1940439.1"/>
    <property type="molecule type" value="Genomic_DNA"/>
</dbReference>
<dbReference type="InterPro" id="IPR019794">
    <property type="entry name" value="Peroxidases_AS"/>
</dbReference>
<dbReference type="GO" id="GO:0046872">
    <property type="term" value="F:metal ion binding"/>
    <property type="evidence" value="ECO:0007669"/>
    <property type="project" value="UniProtKB-UniRule"/>
</dbReference>
<feature type="binding site" evidence="9">
    <location>
        <position position="247"/>
    </location>
    <ligand>
        <name>Ca(2+)</name>
        <dbReference type="ChEBI" id="CHEBI:29108"/>
        <label>2</label>
    </ligand>
</feature>
<dbReference type="GO" id="GO:0004601">
    <property type="term" value="F:peroxidase activity"/>
    <property type="evidence" value="ECO:0007669"/>
    <property type="project" value="UniProtKB-KW"/>
</dbReference>
<gene>
    <name evidence="14" type="ORF">EJ02DRAFT_435620</name>
</gene>
<evidence type="ECO:0000256" key="11">
    <source>
        <dbReference type="PIRSR" id="PIRSR601621-4"/>
    </source>
</evidence>
<keyword evidence="7" id="KW-0325">Glycoprotein</keyword>
<dbReference type="PANTHER" id="PTHR31356:SF66">
    <property type="entry name" value="CATALASE-PEROXIDASE"/>
    <property type="match status" value="1"/>
</dbReference>
<dbReference type="SUPFAM" id="SSF48113">
    <property type="entry name" value="Heme-dependent peroxidases"/>
    <property type="match status" value="1"/>
</dbReference>
<keyword evidence="6 9" id="KW-0408">Iron</keyword>
<feature type="binding site" evidence="9">
    <location>
        <position position="123"/>
    </location>
    <ligand>
        <name>Ca(2+)</name>
        <dbReference type="ChEBI" id="CHEBI:29108"/>
        <label>1</label>
    </ligand>
</feature>
<keyword evidence="15" id="KW-1185">Reference proteome</keyword>
<dbReference type="PRINTS" id="PR00458">
    <property type="entry name" value="PEROXIDASE"/>
</dbReference>
<evidence type="ECO:0000256" key="8">
    <source>
        <dbReference type="PIRSR" id="PIRSR601621-1"/>
    </source>
</evidence>
<dbReference type="PANTHER" id="PTHR31356">
    <property type="entry name" value="THYLAKOID LUMENAL 29 KDA PROTEIN, CHLOROPLASTIC-RELATED"/>
    <property type="match status" value="1"/>
</dbReference>
<feature type="binding site" evidence="9">
    <location>
        <position position="230"/>
    </location>
    <ligand>
        <name>Ca(2+)</name>
        <dbReference type="ChEBI" id="CHEBI:29108"/>
        <label>2</label>
    </ligand>
</feature>
<dbReference type="InterPro" id="IPR044831">
    <property type="entry name" value="Ccp1-like"/>
</dbReference>
<keyword evidence="9 12" id="KW-0106">Calcium</keyword>
<keyword evidence="5 12" id="KW-0560">Oxidoreductase</keyword>
<feature type="binding site" evidence="9">
    <location>
        <position position="121"/>
    </location>
    <ligand>
        <name>Ca(2+)</name>
        <dbReference type="ChEBI" id="CHEBI:29108"/>
        <label>1</label>
    </ligand>
</feature>
<dbReference type="GO" id="GO:0042744">
    <property type="term" value="P:hydrogen peroxide catabolic process"/>
    <property type="evidence" value="ECO:0007669"/>
    <property type="project" value="TreeGrafter"/>
</dbReference>
<keyword evidence="11" id="KW-1015">Disulfide bond</keyword>
<feature type="domain" description="Plant heme peroxidase family profile" evidence="13">
    <location>
        <begin position="101"/>
        <end position="362"/>
    </location>
</feature>
<keyword evidence="2 12" id="KW-0575">Peroxidase</keyword>
<evidence type="ECO:0000256" key="3">
    <source>
        <dbReference type="ARBA" id="ARBA00022617"/>
    </source>
</evidence>
<organism evidence="14 15">
    <name type="scientific">Clathrospora elynae</name>
    <dbReference type="NCBI Taxonomy" id="706981"/>
    <lineage>
        <taxon>Eukaryota</taxon>
        <taxon>Fungi</taxon>
        <taxon>Dikarya</taxon>
        <taxon>Ascomycota</taxon>
        <taxon>Pezizomycotina</taxon>
        <taxon>Dothideomycetes</taxon>
        <taxon>Pleosporomycetidae</taxon>
        <taxon>Pleosporales</taxon>
        <taxon>Diademaceae</taxon>
        <taxon>Clathrospora</taxon>
    </lineage>
</organism>
<evidence type="ECO:0000256" key="12">
    <source>
        <dbReference type="RuleBase" id="RU363051"/>
    </source>
</evidence>
<evidence type="ECO:0000256" key="7">
    <source>
        <dbReference type="ARBA" id="ARBA00023180"/>
    </source>
</evidence>
<dbReference type="PROSITE" id="PS50873">
    <property type="entry name" value="PEROXIDASE_4"/>
    <property type="match status" value="1"/>
</dbReference>
<proteinExistence type="inferred from homology"/>
<evidence type="ECO:0000313" key="14">
    <source>
        <dbReference type="EMBL" id="KAF1940439.1"/>
    </source>
</evidence>
<dbReference type="Gene3D" id="1.10.520.10">
    <property type="match status" value="1"/>
</dbReference>
<comment type="cofactor">
    <cofactor evidence="9">
        <name>heme b</name>
        <dbReference type="ChEBI" id="CHEBI:60344"/>
    </cofactor>
    <text evidence="9">Binds 1 heme b (iron(II)-protoporphyrin IX) group per subunit.</text>
</comment>
<dbReference type="GO" id="GO:0034599">
    <property type="term" value="P:cellular response to oxidative stress"/>
    <property type="evidence" value="ECO:0007669"/>
    <property type="project" value="InterPro"/>
</dbReference>
<dbReference type="GO" id="GO:0020037">
    <property type="term" value="F:heme binding"/>
    <property type="evidence" value="ECO:0007669"/>
    <property type="project" value="UniProtKB-UniRule"/>
</dbReference>
<feature type="binding site" evidence="9">
    <location>
        <position position="107"/>
    </location>
    <ligand>
        <name>Ca(2+)</name>
        <dbReference type="ChEBI" id="CHEBI:29108"/>
        <label>1</label>
    </ligand>
</feature>
<feature type="site" description="Transition state stabilizer" evidence="10">
    <location>
        <position position="102"/>
    </location>
</feature>
<evidence type="ECO:0000313" key="15">
    <source>
        <dbReference type="Proteomes" id="UP000800038"/>
    </source>
</evidence>
<evidence type="ECO:0000256" key="4">
    <source>
        <dbReference type="ARBA" id="ARBA00022723"/>
    </source>
</evidence>
<evidence type="ECO:0000259" key="13">
    <source>
        <dbReference type="PROSITE" id="PS50873"/>
    </source>
</evidence>